<proteinExistence type="predicted"/>
<evidence type="ECO:0000313" key="2">
    <source>
        <dbReference type="Proteomes" id="UP001417504"/>
    </source>
</evidence>
<comment type="caution">
    <text evidence="1">The sequence shown here is derived from an EMBL/GenBank/DDBJ whole genome shotgun (WGS) entry which is preliminary data.</text>
</comment>
<evidence type="ECO:0000313" key="1">
    <source>
        <dbReference type="EMBL" id="KAK9097299.1"/>
    </source>
</evidence>
<gene>
    <name evidence="1" type="ORF">Sjap_022796</name>
</gene>
<sequence length="192" mass="22893">MDKGKSLLTYQRQNKFSSLFNQYNNPASNSEQRSSYQLRSYFSVYPLDYHHHSLTLDNQINTIIPNPHNFIPRRPNVSVKFYEDLLSQTDSVIFYHFKKPNSEEIAYSKFKIQRVLSSDEWSKQHGLVKMSCHFHQQITLKNIRHSEEQTTIPISYNDYIEAWKVILFYKKSTKGHSWYITYKKLIGINFLP</sequence>
<name>A0AAP0EYC5_9MAGN</name>
<accession>A0AAP0EYC5</accession>
<reference evidence="1 2" key="1">
    <citation type="submission" date="2024-01" db="EMBL/GenBank/DDBJ databases">
        <title>Genome assemblies of Stephania.</title>
        <authorList>
            <person name="Yang L."/>
        </authorList>
    </citation>
    <scope>NUCLEOTIDE SEQUENCE [LARGE SCALE GENOMIC DNA]</scope>
    <source>
        <strain evidence="1">QJT</strain>
        <tissue evidence="1">Leaf</tissue>
    </source>
</reference>
<dbReference type="AlphaFoldDB" id="A0AAP0EYC5"/>
<protein>
    <submittedName>
        <fullName evidence="1">Uncharacterized protein</fullName>
    </submittedName>
</protein>
<dbReference type="Proteomes" id="UP001417504">
    <property type="component" value="Unassembled WGS sequence"/>
</dbReference>
<dbReference type="EMBL" id="JBBNAE010000009">
    <property type="protein sequence ID" value="KAK9097299.1"/>
    <property type="molecule type" value="Genomic_DNA"/>
</dbReference>
<keyword evidence="2" id="KW-1185">Reference proteome</keyword>
<organism evidence="1 2">
    <name type="scientific">Stephania japonica</name>
    <dbReference type="NCBI Taxonomy" id="461633"/>
    <lineage>
        <taxon>Eukaryota</taxon>
        <taxon>Viridiplantae</taxon>
        <taxon>Streptophyta</taxon>
        <taxon>Embryophyta</taxon>
        <taxon>Tracheophyta</taxon>
        <taxon>Spermatophyta</taxon>
        <taxon>Magnoliopsida</taxon>
        <taxon>Ranunculales</taxon>
        <taxon>Menispermaceae</taxon>
        <taxon>Menispermoideae</taxon>
        <taxon>Cissampelideae</taxon>
        <taxon>Stephania</taxon>
    </lineage>
</organism>